<accession>A0A4U3FIR1</accession>
<feature type="transmembrane region" description="Helical" evidence="1">
    <location>
        <begin position="44"/>
        <end position="71"/>
    </location>
</feature>
<reference evidence="2 3" key="1">
    <citation type="journal article" date="2019" name="Sci. Rep.">
        <title>Differences in resource use lead to coexistence of seed-transmitted microbial populations.</title>
        <authorList>
            <person name="Torres-Cortes G."/>
            <person name="Garcia B.J."/>
            <person name="Compant S."/>
            <person name="Rezki S."/>
            <person name="Jones P."/>
            <person name="Preveaux A."/>
            <person name="Briand M."/>
            <person name="Roulet A."/>
            <person name="Bouchez O."/>
            <person name="Jacobson D."/>
            <person name="Barret M."/>
        </authorList>
    </citation>
    <scope>NUCLEOTIDE SEQUENCE [LARGE SCALE GENOMIC DNA]</scope>
    <source>
        <strain evidence="2 3">CFBP13511</strain>
    </source>
</reference>
<name>A0A4U3FIR1_9GAMM</name>
<protein>
    <submittedName>
        <fullName evidence="2">Uncharacterized protein</fullName>
    </submittedName>
</protein>
<proteinExistence type="predicted"/>
<keyword evidence="1" id="KW-0812">Transmembrane</keyword>
<dbReference type="Proteomes" id="UP000306393">
    <property type="component" value="Unassembled WGS sequence"/>
</dbReference>
<keyword evidence="1" id="KW-1133">Transmembrane helix</keyword>
<keyword evidence="1" id="KW-0472">Membrane</keyword>
<dbReference type="OrthoDB" id="6711796at2"/>
<evidence type="ECO:0000256" key="1">
    <source>
        <dbReference type="SAM" id="Phobius"/>
    </source>
</evidence>
<evidence type="ECO:0000313" key="3">
    <source>
        <dbReference type="Proteomes" id="UP000306393"/>
    </source>
</evidence>
<organism evidence="2 3">
    <name type="scientific">Erwinia persicina</name>
    <dbReference type="NCBI Taxonomy" id="55211"/>
    <lineage>
        <taxon>Bacteria</taxon>
        <taxon>Pseudomonadati</taxon>
        <taxon>Pseudomonadota</taxon>
        <taxon>Gammaproteobacteria</taxon>
        <taxon>Enterobacterales</taxon>
        <taxon>Erwiniaceae</taxon>
        <taxon>Erwinia</taxon>
    </lineage>
</organism>
<evidence type="ECO:0000313" key="2">
    <source>
        <dbReference type="EMBL" id="TKJ93871.1"/>
    </source>
</evidence>
<sequence>MKRFIISIYCVLASVTTIYQAVWGAQAWRGLAYAIGQGLVWPAVWFPALGSIIGGLIWIIIIAVLLILGLLMRKS</sequence>
<dbReference type="RefSeq" id="WP_137268821.1">
    <property type="nucleotide sequence ID" value="NZ_QGAC01000003.1"/>
</dbReference>
<dbReference type="EMBL" id="QGAC01000003">
    <property type="protein sequence ID" value="TKJ93871.1"/>
    <property type="molecule type" value="Genomic_DNA"/>
</dbReference>
<gene>
    <name evidence="2" type="ORF">EpCFBP13511_04725</name>
</gene>
<comment type="caution">
    <text evidence="2">The sequence shown here is derived from an EMBL/GenBank/DDBJ whole genome shotgun (WGS) entry which is preliminary data.</text>
</comment>
<dbReference type="AlphaFoldDB" id="A0A4U3FIR1"/>